<evidence type="ECO:0000313" key="1">
    <source>
        <dbReference type="EMBL" id="XBH10511.1"/>
    </source>
</evidence>
<dbReference type="AlphaFoldDB" id="A0AAU7CZK2"/>
<dbReference type="EMBL" id="CP121195">
    <property type="protein sequence ID" value="XBH13940.1"/>
    <property type="molecule type" value="Genomic_DNA"/>
</dbReference>
<protein>
    <submittedName>
        <fullName evidence="1">Uncharacterized protein</fullName>
    </submittedName>
</protein>
<evidence type="ECO:0000313" key="2">
    <source>
        <dbReference type="EMBL" id="XBH13940.1"/>
    </source>
</evidence>
<name>A0AAU7CZK2_9BACT</name>
<dbReference type="KEGG" id="epl:P4G45_01945"/>
<dbReference type="EMBL" id="CP121194">
    <property type="protein sequence ID" value="XBH10511.1"/>
    <property type="molecule type" value="Genomic_DNA"/>
</dbReference>
<accession>A0AAU7DA38</accession>
<sequence>MRLQRLFSGMLVFGVLLPVSAIALPHSIPVMKDHTALSVFSRKKTIRLSFRNVSAAALELRAGEKLLTLEPGKTETFVLPLGVQVCLNKATSNGKAGDLVLTAAGYLDRTTVSVH</sequence>
<reference evidence="1" key="1">
    <citation type="submission" date="2023-03" db="EMBL/GenBank/DDBJ databases">
        <title>Edaphobacter sp.</title>
        <authorList>
            <person name="Huber K.J."/>
            <person name="Papendorf J."/>
            <person name="Pilke C."/>
            <person name="Bunk B."/>
            <person name="Sproeer C."/>
            <person name="Pester M."/>
        </authorList>
    </citation>
    <scope>NUCLEOTIDE SEQUENCE</scope>
    <source>
        <strain evidence="1">DSM 109919</strain>
        <strain evidence="2">DSM 109920</strain>
    </source>
</reference>
<organism evidence="1">
    <name type="scientific">Edaphobacter paludis</name>
    <dbReference type="NCBI Taxonomy" id="3035702"/>
    <lineage>
        <taxon>Bacteria</taxon>
        <taxon>Pseudomonadati</taxon>
        <taxon>Acidobacteriota</taxon>
        <taxon>Terriglobia</taxon>
        <taxon>Terriglobales</taxon>
        <taxon>Acidobacteriaceae</taxon>
        <taxon>Edaphobacter</taxon>
    </lineage>
</organism>
<accession>A0AAU7CZK2</accession>
<gene>
    <name evidence="1" type="ORF">P4G45_01945</name>
    <name evidence="2" type="ORF">P8936_01915</name>
</gene>
<proteinExistence type="predicted"/>
<dbReference type="RefSeq" id="WP_348268017.1">
    <property type="nucleotide sequence ID" value="NZ_CP121194.1"/>
</dbReference>